<dbReference type="EMBL" id="BLYI01000031">
    <property type="protein sequence ID" value="GFO85199.1"/>
    <property type="molecule type" value="Genomic_DNA"/>
</dbReference>
<dbReference type="PANTHER" id="PTHR12677">
    <property type="entry name" value="GOLGI APPARATUS MEMBRANE PROTEIN TVP38-RELATED"/>
    <property type="match status" value="1"/>
</dbReference>
<keyword evidence="9" id="KW-1185">Reference proteome</keyword>
<keyword evidence="3 6" id="KW-0812">Transmembrane</keyword>
<keyword evidence="5 6" id="KW-0472">Membrane</keyword>
<gene>
    <name evidence="8" type="ORF">ANBU17_15460</name>
</gene>
<evidence type="ECO:0000256" key="5">
    <source>
        <dbReference type="ARBA" id="ARBA00023136"/>
    </source>
</evidence>
<feature type="transmembrane region" description="Helical" evidence="6">
    <location>
        <begin position="40"/>
        <end position="58"/>
    </location>
</feature>
<feature type="domain" description="VTT" evidence="7">
    <location>
        <begin position="68"/>
        <end position="186"/>
    </location>
</feature>
<feature type="transmembrane region" description="Helical" evidence="6">
    <location>
        <begin position="12"/>
        <end position="34"/>
    </location>
</feature>
<evidence type="ECO:0000256" key="4">
    <source>
        <dbReference type="ARBA" id="ARBA00022989"/>
    </source>
</evidence>
<feature type="transmembrane region" description="Helical" evidence="6">
    <location>
        <begin position="88"/>
        <end position="105"/>
    </location>
</feature>
<evidence type="ECO:0000313" key="9">
    <source>
        <dbReference type="Proteomes" id="UP000613208"/>
    </source>
</evidence>
<sequence length="189" mass="20674">MNSKAMKYVTNGTTVLFLAAMAVFVIYGMGAGLFTNKQELQLLIGTAGILAPLIFILLQITQVVFPLIPGGVTCLAGVFMFGPFWSFLYSYIGIIIGSFINFYLARRYGQNFVKRLVAADVYDKYMSKINSGRKFDLMFAAAIILPGFPDDVLCMLAGLTEMKTTKFALILLIGRPASLIFYSAVGLIG</sequence>
<dbReference type="InterPro" id="IPR032816">
    <property type="entry name" value="VTT_dom"/>
</dbReference>
<organism evidence="8 9">
    <name type="scientific">Anaerostipes butyraticus</name>
    <dbReference type="NCBI Taxonomy" id="645466"/>
    <lineage>
        <taxon>Bacteria</taxon>
        <taxon>Bacillati</taxon>
        <taxon>Bacillota</taxon>
        <taxon>Clostridia</taxon>
        <taxon>Lachnospirales</taxon>
        <taxon>Lachnospiraceae</taxon>
        <taxon>Anaerostipes</taxon>
    </lineage>
</organism>
<evidence type="ECO:0000256" key="3">
    <source>
        <dbReference type="ARBA" id="ARBA00022692"/>
    </source>
</evidence>
<dbReference type="RefSeq" id="WP_201310903.1">
    <property type="nucleotide sequence ID" value="NZ_BLYI01000031.1"/>
</dbReference>
<name>A0A916QB30_9FIRM</name>
<keyword evidence="2 6" id="KW-1003">Cell membrane</keyword>
<comment type="caution">
    <text evidence="8">The sequence shown here is derived from an EMBL/GenBank/DDBJ whole genome shotgun (WGS) entry which is preliminary data.</text>
</comment>
<evidence type="ECO:0000259" key="7">
    <source>
        <dbReference type="Pfam" id="PF09335"/>
    </source>
</evidence>
<dbReference type="InterPro" id="IPR015414">
    <property type="entry name" value="TMEM64"/>
</dbReference>
<evidence type="ECO:0000256" key="1">
    <source>
        <dbReference type="ARBA" id="ARBA00004651"/>
    </source>
</evidence>
<dbReference type="Proteomes" id="UP000613208">
    <property type="component" value="Unassembled WGS sequence"/>
</dbReference>
<feature type="transmembrane region" description="Helical" evidence="6">
    <location>
        <begin position="137"/>
        <end position="160"/>
    </location>
</feature>
<comment type="subcellular location">
    <subcellularLocation>
        <location evidence="1 6">Cell membrane</location>
        <topology evidence="1 6">Multi-pass membrane protein</topology>
    </subcellularLocation>
</comment>
<dbReference type="Pfam" id="PF09335">
    <property type="entry name" value="VTT_dom"/>
    <property type="match status" value="1"/>
</dbReference>
<protein>
    <recommendedName>
        <fullName evidence="6">TVP38/TMEM64 family membrane protein</fullName>
    </recommendedName>
</protein>
<proteinExistence type="inferred from homology"/>
<dbReference type="AlphaFoldDB" id="A0A916QB30"/>
<reference evidence="8" key="1">
    <citation type="submission" date="2020-06" db="EMBL/GenBank/DDBJ databases">
        <title>Characterization of fructooligosaccharide metabolism and fructooligosaccharide-degrading enzymes in human commensal butyrate producers.</title>
        <authorList>
            <person name="Tanno H."/>
            <person name="Fujii T."/>
            <person name="Hirano K."/>
            <person name="Maeno S."/>
            <person name="Tonozuka T."/>
            <person name="Sakamoto M."/>
            <person name="Ohkuma M."/>
            <person name="Tochio T."/>
            <person name="Endo A."/>
        </authorList>
    </citation>
    <scope>NUCLEOTIDE SEQUENCE</scope>
    <source>
        <strain evidence="8">JCM 17466</strain>
    </source>
</reference>
<dbReference type="GO" id="GO:0005886">
    <property type="term" value="C:plasma membrane"/>
    <property type="evidence" value="ECO:0007669"/>
    <property type="project" value="UniProtKB-SubCell"/>
</dbReference>
<comment type="similarity">
    <text evidence="6">Belongs to the TVP38/TMEM64 family.</text>
</comment>
<evidence type="ECO:0000256" key="2">
    <source>
        <dbReference type="ARBA" id="ARBA00022475"/>
    </source>
</evidence>
<evidence type="ECO:0000256" key="6">
    <source>
        <dbReference type="RuleBase" id="RU366058"/>
    </source>
</evidence>
<feature type="transmembrane region" description="Helical" evidence="6">
    <location>
        <begin position="166"/>
        <end position="188"/>
    </location>
</feature>
<keyword evidence="4 6" id="KW-1133">Transmembrane helix</keyword>
<dbReference type="PANTHER" id="PTHR12677:SF49">
    <property type="entry name" value="TVP38_TMEM64 FAMILY MEMBRANE PROTEIN"/>
    <property type="match status" value="1"/>
</dbReference>
<evidence type="ECO:0000313" key="8">
    <source>
        <dbReference type="EMBL" id="GFO85199.1"/>
    </source>
</evidence>
<accession>A0A916QB30</accession>